<dbReference type="RefSeq" id="WP_344047683.1">
    <property type="nucleotide sequence ID" value="NZ_BAAAHG010000006.1"/>
</dbReference>
<gene>
    <name evidence="1" type="ORF">GCM10009549_12670</name>
</gene>
<keyword evidence="2" id="KW-1185">Reference proteome</keyword>
<reference evidence="2" key="1">
    <citation type="journal article" date="2019" name="Int. J. Syst. Evol. Microbiol.">
        <title>The Global Catalogue of Microorganisms (GCM) 10K type strain sequencing project: providing services to taxonomists for standard genome sequencing and annotation.</title>
        <authorList>
            <consortium name="The Broad Institute Genomics Platform"/>
            <consortium name="The Broad Institute Genome Sequencing Center for Infectious Disease"/>
            <person name="Wu L."/>
            <person name="Ma J."/>
        </authorList>
    </citation>
    <scope>NUCLEOTIDE SEQUENCE [LARGE SCALE GENOMIC DNA]</scope>
    <source>
        <strain evidence="2">JCM 10673</strain>
    </source>
</reference>
<dbReference type="EMBL" id="BAAAHG010000006">
    <property type="protein sequence ID" value="GAA0907053.1"/>
    <property type="molecule type" value="Genomic_DNA"/>
</dbReference>
<comment type="caution">
    <text evidence="1">The sequence shown here is derived from an EMBL/GenBank/DDBJ whole genome shotgun (WGS) entry which is preliminary data.</text>
</comment>
<evidence type="ECO:0000313" key="1">
    <source>
        <dbReference type="EMBL" id="GAA0907053.1"/>
    </source>
</evidence>
<proteinExistence type="predicted"/>
<dbReference type="Proteomes" id="UP001501005">
    <property type="component" value="Unassembled WGS sequence"/>
</dbReference>
<organism evidence="1 2">
    <name type="scientific">Streptomyces thermoalcalitolerans</name>
    <dbReference type="NCBI Taxonomy" id="65605"/>
    <lineage>
        <taxon>Bacteria</taxon>
        <taxon>Bacillati</taxon>
        <taxon>Actinomycetota</taxon>
        <taxon>Actinomycetes</taxon>
        <taxon>Kitasatosporales</taxon>
        <taxon>Streptomycetaceae</taxon>
        <taxon>Streptomyces</taxon>
    </lineage>
</organism>
<evidence type="ECO:0000313" key="2">
    <source>
        <dbReference type="Proteomes" id="UP001501005"/>
    </source>
</evidence>
<accession>A0ABP3YXJ7</accession>
<name>A0ABP3YXJ7_9ACTN</name>
<protein>
    <submittedName>
        <fullName evidence="1">Uncharacterized protein</fullName>
    </submittedName>
</protein>
<sequence length="113" mass="12362">MRTLLTLVLSWLLPAKGRRRATPPERASAVATAGVEQKTPVRRLIIAPSPPVPRHEDAEDFAVIVADGLPLVRPYLLAYETYEREQERLWQRGGRCAAVLASLGQGHLAGVTA</sequence>